<proteinExistence type="predicted"/>
<dbReference type="InterPro" id="IPR020846">
    <property type="entry name" value="MFS_dom"/>
</dbReference>
<dbReference type="CDD" id="cd06174">
    <property type="entry name" value="MFS"/>
    <property type="match status" value="1"/>
</dbReference>
<keyword evidence="3 4" id="KW-0472">Membrane</keyword>
<evidence type="ECO:0000313" key="6">
    <source>
        <dbReference type="EMBL" id="MFC3180313.1"/>
    </source>
</evidence>
<reference evidence="7" key="1">
    <citation type="journal article" date="2019" name="Int. J. Syst. Evol. Microbiol.">
        <title>The Global Catalogue of Microorganisms (GCM) 10K type strain sequencing project: providing services to taxonomists for standard genome sequencing and annotation.</title>
        <authorList>
            <consortium name="The Broad Institute Genomics Platform"/>
            <consortium name="The Broad Institute Genome Sequencing Center for Infectious Disease"/>
            <person name="Wu L."/>
            <person name="Ma J."/>
        </authorList>
    </citation>
    <scope>NUCLEOTIDE SEQUENCE [LARGE SCALE GENOMIC DNA]</scope>
    <source>
        <strain evidence="7">KCTC 52039</strain>
    </source>
</reference>
<feature type="transmembrane region" description="Helical" evidence="4">
    <location>
        <begin position="296"/>
        <end position="318"/>
    </location>
</feature>
<dbReference type="PROSITE" id="PS50850">
    <property type="entry name" value="MFS"/>
    <property type="match status" value="1"/>
</dbReference>
<gene>
    <name evidence="6" type="ORF">ACFOGH_04875</name>
</gene>
<sequence>MRAVLTVLALWAAGLGAAAQFGKISVLYQTLQTTYAAHAGVGIGLMVSIVGIVGLIFGTTAGLLVARIGPRRAILSALALGAVVSAVQSTFPSYPLMMLTRVLEGVSHLTIVVVGPTAIAGVTSARHQGLAMTLWSSFFGVTYAALAYFAPGLIAEHGAGALFQLHGLWMIACFAALFLLMPRDPVHVLQTGQGNLLAQHAAIYASPFIAAPAMGFVCYTVTYVAVLTLLPAIVTPGWGPFVGVLMPLVSITVSLTLGVWLLSKLPAFRLVQAGFAVAILASFGLWLTWGQGAAEASFALLMAAALGVVQGASFASLAQINPTAKDRARGAGAIAQLGNLGTTTGTPLLALIIAQAGAAGLALFLICFSALGIVLHSLQARRRSAADRTAG</sequence>
<dbReference type="InterPro" id="IPR011701">
    <property type="entry name" value="MFS"/>
</dbReference>
<dbReference type="RefSeq" id="WP_380071942.1">
    <property type="nucleotide sequence ID" value="NZ_JBHRTO010000001.1"/>
</dbReference>
<feature type="transmembrane region" description="Helical" evidence="4">
    <location>
        <begin position="42"/>
        <end position="66"/>
    </location>
</feature>
<dbReference type="InterPro" id="IPR036259">
    <property type="entry name" value="MFS_trans_sf"/>
</dbReference>
<feature type="transmembrane region" description="Helical" evidence="4">
    <location>
        <begin position="161"/>
        <end position="180"/>
    </location>
</feature>
<feature type="transmembrane region" description="Helical" evidence="4">
    <location>
        <begin position="132"/>
        <end position="155"/>
    </location>
</feature>
<evidence type="ECO:0000259" key="5">
    <source>
        <dbReference type="PROSITE" id="PS50850"/>
    </source>
</evidence>
<comment type="caution">
    <text evidence="6">The sequence shown here is derived from an EMBL/GenBank/DDBJ whole genome shotgun (WGS) entry which is preliminary data.</text>
</comment>
<dbReference type="EMBL" id="JBHRTO010000001">
    <property type="protein sequence ID" value="MFC3180313.1"/>
    <property type="molecule type" value="Genomic_DNA"/>
</dbReference>
<feature type="transmembrane region" description="Helical" evidence="4">
    <location>
        <begin position="238"/>
        <end position="263"/>
    </location>
</feature>
<keyword evidence="7" id="KW-1185">Reference proteome</keyword>
<dbReference type="Gene3D" id="1.20.1250.20">
    <property type="entry name" value="MFS general substrate transporter like domains"/>
    <property type="match status" value="1"/>
</dbReference>
<keyword evidence="2 4" id="KW-1133">Transmembrane helix</keyword>
<evidence type="ECO:0000256" key="4">
    <source>
        <dbReference type="SAM" id="Phobius"/>
    </source>
</evidence>
<evidence type="ECO:0000256" key="3">
    <source>
        <dbReference type="ARBA" id="ARBA00023136"/>
    </source>
</evidence>
<accession>A0ABV7J2H6</accession>
<feature type="transmembrane region" description="Helical" evidence="4">
    <location>
        <begin position="73"/>
        <end position="94"/>
    </location>
</feature>
<name>A0ABV7J2H6_9RHOB</name>
<feature type="transmembrane region" description="Helical" evidence="4">
    <location>
        <begin position="359"/>
        <end position="378"/>
    </location>
</feature>
<protein>
    <submittedName>
        <fullName evidence="6">MFS transporter</fullName>
    </submittedName>
</protein>
<dbReference type="Pfam" id="PF07690">
    <property type="entry name" value="MFS_1"/>
    <property type="match status" value="1"/>
</dbReference>
<evidence type="ECO:0000256" key="1">
    <source>
        <dbReference type="ARBA" id="ARBA00022692"/>
    </source>
</evidence>
<evidence type="ECO:0000256" key="2">
    <source>
        <dbReference type="ARBA" id="ARBA00022989"/>
    </source>
</evidence>
<feature type="transmembrane region" description="Helical" evidence="4">
    <location>
        <begin position="270"/>
        <end position="290"/>
    </location>
</feature>
<organism evidence="6 7">
    <name type="scientific">Cypionkella sinensis</name>
    <dbReference type="NCBI Taxonomy" id="1756043"/>
    <lineage>
        <taxon>Bacteria</taxon>
        <taxon>Pseudomonadati</taxon>
        <taxon>Pseudomonadota</taxon>
        <taxon>Alphaproteobacteria</taxon>
        <taxon>Rhodobacterales</taxon>
        <taxon>Paracoccaceae</taxon>
        <taxon>Cypionkella</taxon>
    </lineage>
</organism>
<dbReference type="Proteomes" id="UP001595547">
    <property type="component" value="Unassembled WGS sequence"/>
</dbReference>
<feature type="transmembrane region" description="Helical" evidence="4">
    <location>
        <begin position="106"/>
        <end position="125"/>
    </location>
</feature>
<evidence type="ECO:0000313" key="7">
    <source>
        <dbReference type="Proteomes" id="UP001595547"/>
    </source>
</evidence>
<keyword evidence="1 4" id="KW-0812">Transmembrane</keyword>
<dbReference type="SUPFAM" id="SSF103473">
    <property type="entry name" value="MFS general substrate transporter"/>
    <property type="match status" value="1"/>
</dbReference>
<feature type="transmembrane region" description="Helical" evidence="4">
    <location>
        <begin position="201"/>
        <end position="226"/>
    </location>
</feature>
<feature type="transmembrane region" description="Helical" evidence="4">
    <location>
        <begin position="330"/>
        <end position="353"/>
    </location>
</feature>
<feature type="domain" description="Major facilitator superfamily (MFS) profile" evidence="5">
    <location>
        <begin position="6"/>
        <end position="384"/>
    </location>
</feature>